<proteinExistence type="inferred from homology"/>
<dbReference type="GO" id="GO:0016485">
    <property type="term" value="P:protein processing"/>
    <property type="evidence" value="ECO:0007669"/>
    <property type="project" value="TreeGrafter"/>
</dbReference>
<gene>
    <name evidence="3" type="primary">Acey_s0311.g2145</name>
    <name evidence="3" type="ORF">Y032_0311g2145</name>
</gene>
<evidence type="ECO:0000256" key="1">
    <source>
        <dbReference type="ARBA" id="ARBA00007357"/>
    </source>
</evidence>
<reference evidence="4" key="1">
    <citation type="journal article" date="2015" name="Nat. Genet.">
        <title>The genome and transcriptome of the zoonotic hookworm Ancylostoma ceylanicum identify infection-specific gene families.</title>
        <authorList>
            <person name="Schwarz E.M."/>
            <person name="Hu Y."/>
            <person name="Antoshechkin I."/>
            <person name="Miller M.M."/>
            <person name="Sternberg P.W."/>
            <person name="Aroian R.V."/>
        </authorList>
    </citation>
    <scope>NUCLEOTIDE SEQUENCE</scope>
    <source>
        <strain evidence="4">HY135</strain>
    </source>
</reference>
<dbReference type="OrthoDB" id="5897010at2759"/>
<comment type="similarity">
    <text evidence="1">Belongs to the peptidase M13 family.</text>
</comment>
<dbReference type="Gene3D" id="3.40.390.10">
    <property type="entry name" value="Collagenase (Catalytic Domain)"/>
    <property type="match status" value="1"/>
</dbReference>
<dbReference type="Pfam" id="PF05649">
    <property type="entry name" value="Peptidase_M13_N"/>
    <property type="match status" value="1"/>
</dbReference>
<dbReference type="InterPro" id="IPR042089">
    <property type="entry name" value="Peptidase_M13_dom_2"/>
</dbReference>
<protein>
    <recommendedName>
        <fullName evidence="2">Peptidase M13 N-terminal domain-containing protein</fullName>
    </recommendedName>
</protein>
<dbReference type="EMBL" id="JARK01001647">
    <property type="protein sequence ID" value="EYB84724.1"/>
    <property type="molecule type" value="Genomic_DNA"/>
</dbReference>
<dbReference type="InterPro" id="IPR008753">
    <property type="entry name" value="Peptidase_M13_N"/>
</dbReference>
<dbReference type="PANTHER" id="PTHR11733:SF241">
    <property type="entry name" value="GH26575P-RELATED"/>
    <property type="match status" value="1"/>
</dbReference>
<keyword evidence="4" id="KW-1185">Reference proteome</keyword>
<dbReference type="InterPro" id="IPR024079">
    <property type="entry name" value="MetalloPept_cat_dom_sf"/>
</dbReference>
<organism evidence="3 4">
    <name type="scientific">Ancylostoma ceylanicum</name>
    <dbReference type="NCBI Taxonomy" id="53326"/>
    <lineage>
        <taxon>Eukaryota</taxon>
        <taxon>Metazoa</taxon>
        <taxon>Ecdysozoa</taxon>
        <taxon>Nematoda</taxon>
        <taxon>Chromadorea</taxon>
        <taxon>Rhabditida</taxon>
        <taxon>Rhabditina</taxon>
        <taxon>Rhabditomorpha</taxon>
        <taxon>Strongyloidea</taxon>
        <taxon>Ancylostomatidae</taxon>
        <taxon>Ancylostomatinae</taxon>
        <taxon>Ancylostoma</taxon>
    </lineage>
</organism>
<dbReference type="GO" id="GO:0004222">
    <property type="term" value="F:metalloendopeptidase activity"/>
    <property type="evidence" value="ECO:0007669"/>
    <property type="project" value="InterPro"/>
</dbReference>
<accession>A0A016S397</accession>
<dbReference type="InterPro" id="IPR000718">
    <property type="entry name" value="Peptidase_M13"/>
</dbReference>
<dbReference type="SUPFAM" id="SSF55486">
    <property type="entry name" value="Metalloproteases ('zincins'), catalytic domain"/>
    <property type="match status" value="1"/>
</dbReference>
<dbReference type="Gene3D" id="1.10.1380.10">
    <property type="entry name" value="Neutral endopeptidase , domain2"/>
    <property type="match status" value="1"/>
</dbReference>
<dbReference type="Proteomes" id="UP000024635">
    <property type="component" value="Unassembled WGS sequence"/>
</dbReference>
<dbReference type="PANTHER" id="PTHR11733">
    <property type="entry name" value="ZINC METALLOPROTEASE FAMILY M13 NEPRILYSIN-RELATED"/>
    <property type="match status" value="1"/>
</dbReference>
<dbReference type="GO" id="GO:0005886">
    <property type="term" value="C:plasma membrane"/>
    <property type="evidence" value="ECO:0007669"/>
    <property type="project" value="TreeGrafter"/>
</dbReference>
<sequence>MLNGNTFGESYGSFPLIDGNWDEETFDLTKLLAYFNRNKTINYALVPHIKADSLNVSRAAIVVMLSTHSQFSNKQGMISTVSLLNDTRVHSDFLRMLLNLTMQICIDTKSGCEHDQERLKEDIVELYGFALKLESTHYRGKNNYRHYRRFRHVEKLMEVVNWTEYFYLIGSPDVIPLIQPDFETITPSRRTMKEIDLLLRNTTGKVITNYVMLNYVLSWAEYLDDNYRSKIKWFVSQFHQSPAPRREFLCSLLTWNNYRDVMMAMHARQNKGRETKEFVMVMIDEIIAAFTSVIEQNTWIEEDEKQAILLKIRGVGRNVAYDDIHFLDSNQLDATFQHLIQIDLEGKSFLELTNMFYRIVSKELLSYLDSSKNFQKIMSRSLQHPQHFINAYYAPFANKMNINIGFLLFPAFGFTLPR</sequence>
<evidence type="ECO:0000313" key="4">
    <source>
        <dbReference type="Proteomes" id="UP000024635"/>
    </source>
</evidence>
<evidence type="ECO:0000259" key="2">
    <source>
        <dbReference type="Pfam" id="PF05649"/>
    </source>
</evidence>
<name>A0A016S397_9BILA</name>
<dbReference type="PROSITE" id="PS51885">
    <property type="entry name" value="NEPRILYSIN"/>
    <property type="match status" value="1"/>
</dbReference>
<dbReference type="STRING" id="53326.A0A016S397"/>
<comment type="caution">
    <text evidence="3">The sequence shown here is derived from an EMBL/GenBank/DDBJ whole genome shotgun (WGS) entry which is preliminary data.</text>
</comment>
<dbReference type="AlphaFoldDB" id="A0A016S397"/>
<feature type="domain" description="Peptidase M13 N-terminal" evidence="2">
    <location>
        <begin position="17"/>
        <end position="321"/>
    </location>
</feature>
<evidence type="ECO:0000313" key="3">
    <source>
        <dbReference type="EMBL" id="EYB84724.1"/>
    </source>
</evidence>